<evidence type="ECO:0000256" key="4">
    <source>
        <dbReference type="ARBA" id="ARBA00023027"/>
    </source>
</evidence>
<dbReference type="Pfam" id="PF03721">
    <property type="entry name" value="UDPG_MGDP_dh_N"/>
    <property type="match status" value="1"/>
</dbReference>
<evidence type="ECO:0000313" key="10">
    <source>
        <dbReference type="EMBL" id="EMA45358.1"/>
    </source>
</evidence>
<dbReference type="EC" id="1.1.1.336" evidence="1"/>
<evidence type="ECO:0000256" key="8">
    <source>
        <dbReference type="SAM" id="MobiDB-lite"/>
    </source>
</evidence>
<dbReference type="SUPFAM" id="SSF48179">
    <property type="entry name" value="6-phosphogluconate dehydrogenase C-terminal domain-like"/>
    <property type="match status" value="1"/>
</dbReference>
<dbReference type="Pfam" id="PF03720">
    <property type="entry name" value="UDPG_MGDP_dh_C"/>
    <property type="match status" value="1"/>
</dbReference>
<dbReference type="EMBL" id="AOMD01000018">
    <property type="protein sequence ID" value="EMA45358.1"/>
    <property type="molecule type" value="Genomic_DNA"/>
</dbReference>
<dbReference type="SUPFAM" id="SSF52413">
    <property type="entry name" value="UDP-glucose/GDP-mannose dehydrogenase C-terminal domain"/>
    <property type="match status" value="1"/>
</dbReference>
<name>M0MJ30_9EURY</name>
<comment type="caution">
    <text evidence="10">The sequence shown here is derived from an EMBL/GenBank/DDBJ whole genome shotgun (WGS) entry which is preliminary data.</text>
</comment>
<dbReference type="Proteomes" id="UP000011669">
    <property type="component" value="Unassembled WGS sequence"/>
</dbReference>
<dbReference type="GO" id="GO:0089714">
    <property type="term" value="F:UDP-N-acetyl-D-mannosamine dehydrogenase activity"/>
    <property type="evidence" value="ECO:0007669"/>
    <property type="project" value="UniProtKB-EC"/>
</dbReference>
<dbReference type="RefSeq" id="WP_006077263.1">
    <property type="nucleotide sequence ID" value="NZ_AOMD01000018.1"/>
</dbReference>
<evidence type="ECO:0000256" key="3">
    <source>
        <dbReference type="ARBA" id="ARBA00023002"/>
    </source>
</evidence>
<dbReference type="PIRSF" id="PIRSF000124">
    <property type="entry name" value="UDPglc_GDPman_dh"/>
    <property type="match status" value="1"/>
</dbReference>
<dbReference type="InParanoid" id="M0MJ30"/>
<dbReference type="InterPro" id="IPR008927">
    <property type="entry name" value="6-PGluconate_DH-like_C_sf"/>
</dbReference>
<reference evidence="10 11" key="1">
    <citation type="journal article" date="2014" name="PLoS Genet.">
        <title>Phylogenetically driven sequencing of extremely halophilic archaea reveals strategies for static and dynamic osmo-response.</title>
        <authorList>
            <person name="Becker E.A."/>
            <person name="Seitzer P.M."/>
            <person name="Tritt A."/>
            <person name="Larsen D."/>
            <person name="Krusor M."/>
            <person name="Yao A.I."/>
            <person name="Wu D."/>
            <person name="Madern D."/>
            <person name="Eisen J.A."/>
            <person name="Darling A.E."/>
            <person name="Facciotti M.T."/>
        </authorList>
    </citation>
    <scope>NUCLEOTIDE SEQUENCE [LARGE SCALE GENOMIC DNA]</scope>
    <source>
        <strain evidence="10 11">DSM 5350</strain>
    </source>
</reference>
<keyword evidence="3" id="KW-0560">Oxidoreductase</keyword>
<evidence type="ECO:0000256" key="7">
    <source>
        <dbReference type="PIRNR" id="PIRNR000124"/>
    </source>
</evidence>
<evidence type="ECO:0000256" key="1">
    <source>
        <dbReference type="ARBA" id="ARBA00012935"/>
    </source>
</evidence>
<dbReference type="OrthoDB" id="372050at2157"/>
<sequence length="463" mass="48812">MSRTAGTTSLYGSDASAERQREAFRDGEVPVAVYGLGKMGLPLAAAYAEVCGNVVGADADSEVVETVDKGECHVAREPGLDDLVAELVAADALSATDNRSAAAAASAHVLIVPTRIDDANAPDLSILESVVEDVATGLEPGDLVVVECTVPPKTCREVVVPRLERESGLSFGEFGVAFCPERTSSGRALEDIRGAYPKVVGGVDDESTRAATVLYEAINGKGVLTVSDATTAEAVKLFEGVYRDVNIALANELGRFTDDLEIDVTEAIATANTQPFCDIHDPGPGVGGHCIPYYPYFLLDGRKADGPLLETARAVNDGMPDFVVKKLREEFEAEGSALDGARVLVLGLTYRPGVEETAATPARPIIDGLNEAGAAVFCADPLLDDAGFAEFDATPIAVGDVTDRPLDGVVVVTPHEEFDGIDWTAFERRDEARDGLVVIDGRDSLDLAGTTHRTYTIGRGRDV</sequence>
<dbReference type="SMART" id="SM00984">
    <property type="entry name" value="UDPG_MGDP_dh_C"/>
    <property type="match status" value="1"/>
</dbReference>
<keyword evidence="11" id="KW-1185">Reference proteome</keyword>
<dbReference type="PIRSF" id="PIRSF500136">
    <property type="entry name" value="UDP_ManNAc_DH"/>
    <property type="match status" value="1"/>
</dbReference>
<organism evidence="10 11">
    <name type="scientific">Halococcus saccharolyticus DSM 5350</name>
    <dbReference type="NCBI Taxonomy" id="1227455"/>
    <lineage>
        <taxon>Archaea</taxon>
        <taxon>Methanobacteriati</taxon>
        <taxon>Methanobacteriota</taxon>
        <taxon>Stenosarchaea group</taxon>
        <taxon>Halobacteria</taxon>
        <taxon>Halobacteriales</taxon>
        <taxon>Halococcaceae</taxon>
        <taxon>Halococcus</taxon>
    </lineage>
</organism>
<evidence type="ECO:0000256" key="6">
    <source>
        <dbReference type="ARBA" id="ARBA00049130"/>
    </source>
</evidence>
<dbReference type="GO" id="GO:0016628">
    <property type="term" value="F:oxidoreductase activity, acting on the CH-CH group of donors, NAD or NADP as acceptor"/>
    <property type="evidence" value="ECO:0007669"/>
    <property type="project" value="InterPro"/>
</dbReference>
<dbReference type="SUPFAM" id="SSF51735">
    <property type="entry name" value="NAD(P)-binding Rossmann-fold domains"/>
    <property type="match status" value="1"/>
</dbReference>
<dbReference type="GO" id="GO:0000271">
    <property type="term" value="P:polysaccharide biosynthetic process"/>
    <property type="evidence" value="ECO:0007669"/>
    <property type="project" value="InterPro"/>
</dbReference>
<dbReference type="Pfam" id="PF00984">
    <property type="entry name" value="UDPG_MGDP_dh"/>
    <property type="match status" value="1"/>
</dbReference>
<accession>M0MJ30</accession>
<protein>
    <recommendedName>
        <fullName evidence="2">UDP-N-acetyl-D-mannosamine dehydrogenase</fullName>
        <ecNumber evidence="1">1.1.1.336</ecNumber>
    </recommendedName>
    <alternativeName>
        <fullName evidence="5">UDP-ManNAc 6-dehydrogenase</fullName>
    </alternativeName>
</protein>
<dbReference type="PANTHER" id="PTHR43491">
    <property type="entry name" value="UDP-N-ACETYL-D-MANNOSAMINE DEHYDROGENASE"/>
    <property type="match status" value="1"/>
</dbReference>
<evidence type="ECO:0000313" key="11">
    <source>
        <dbReference type="Proteomes" id="UP000011669"/>
    </source>
</evidence>
<keyword evidence="4" id="KW-0520">NAD</keyword>
<dbReference type="InterPro" id="IPR028359">
    <property type="entry name" value="UDP_ManNAc/GlcNAc_DH"/>
</dbReference>
<evidence type="ECO:0000256" key="5">
    <source>
        <dbReference type="ARBA" id="ARBA00030172"/>
    </source>
</evidence>
<dbReference type="PANTHER" id="PTHR43491:SF5">
    <property type="entry name" value="UDP-N-ACETYL-D-MANNOSAMINE DEHYDROGENASE"/>
    <property type="match status" value="1"/>
</dbReference>
<dbReference type="Gene3D" id="3.40.50.720">
    <property type="entry name" value="NAD(P)-binding Rossmann-like Domain"/>
    <property type="match status" value="2"/>
</dbReference>
<dbReference type="InterPro" id="IPR014026">
    <property type="entry name" value="UDP-Glc/GDP-Man_DH_dimer"/>
</dbReference>
<feature type="region of interest" description="Disordered" evidence="8">
    <location>
        <begin position="1"/>
        <end position="22"/>
    </location>
</feature>
<gene>
    <name evidence="10" type="ORF">C449_07025</name>
</gene>
<comment type="similarity">
    <text evidence="7">Belongs to the UDP-glucose/GDP-mannose dehydrogenase family.</text>
</comment>
<comment type="catalytic activity">
    <reaction evidence="6">
        <text>UDP-N-acetyl-alpha-D-mannosamine + 2 NAD(+) + H2O = UDP-N-acetyl-alpha-D-mannosaminouronate + 2 NADH + 3 H(+)</text>
        <dbReference type="Rhea" id="RHEA:25780"/>
        <dbReference type="ChEBI" id="CHEBI:15377"/>
        <dbReference type="ChEBI" id="CHEBI:15378"/>
        <dbReference type="ChEBI" id="CHEBI:57540"/>
        <dbReference type="ChEBI" id="CHEBI:57945"/>
        <dbReference type="ChEBI" id="CHEBI:68623"/>
        <dbReference type="ChEBI" id="CHEBI:70731"/>
        <dbReference type="EC" id="1.1.1.336"/>
    </reaction>
</comment>
<dbReference type="InterPro" id="IPR014027">
    <property type="entry name" value="UDP-Glc/GDP-Man_DH_C"/>
</dbReference>
<evidence type="ECO:0000256" key="2">
    <source>
        <dbReference type="ARBA" id="ARBA00016796"/>
    </source>
</evidence>
<dbReference type="AlphaFoldDB" id="M0MJ30"/>
<dbReference type="PATRIC" id="fig|1227455.4.peg.1432"/>
<dbReference type="InterPro" id="IPR001732">
    <property type="entry name" value="UDP-Glc/GDP-Man_DH_N"/>
</dbReference>
<dbReference type="GO" id="GO:0051287">
    <property type="term" value="F:NAD binding"/>
    <property type="evidence" value="ECO:0007669"/>
    <property type="project" value="InterPro"/>
</dbReference>
<feature type="compositionally biased region" description="Polar residues" evidence="8">
    <location>
        <begin position="1"/>
        <end position="11"/>
    </location>
</feature>
<evidence type="ECO:0000259" key="9">
    <source>
        <dbReference type="SMART" id="SM00984"/>
    </source>
</evidence>
<dbReference type="NCBIfam" id="TIGR03026">
    <property type="entry name" value="NDP-sugDHase"/>
    <property type="match status" value="1"/>
</dbReference>
<dbReference type="InterPro" id="IPR036220">
    <property type="entry name" value="UDP-Glc/GDP-Man_DH_C_sf"/>
</dbReference>
<dbReference type="STRING" id="1227455.C449_07025"/>
<dbReference type="InterPro" id="IPR036291">
    <property type="entry name" value="NAD(P)-bd_dom_sf"/>
</dbReference>
<feature type="domain" description="UDP-glucose/GDP-mannose dehydrogenase C-terminal" evidence="9">
    <location>
        <begin position="344"/>
        <end position="447"/>
    </location>
</feature>
<proteinExistence type="inferred from homology"/>
<dbReference type="InterPro" id="IPR017476">
    <property type="entry name" value="UDP-Glc/GDP-Man"/>
</dbReference>